<gene>
    <name evidence="1" type="ORF">Salat_2096700</name>
</gene>
<proteinExistence type="predicted"/>
<dbReference type="EMBL" id="JACGWO010000008">
    <property type="protein sequence ID" value="KAK4421461.1"/>
    <property type="molecule type" value="Genomic_DNA"/>
</dbReference>
<comment type="caution">
    <text evidence="1">The sequence shown here is derived from an EMBL/GenBank/DDBJ whole genome shotgun (WGS) entry which is preliminary data.</text>
</comment>
<dbReference type="Proteomes" id="UP001293254">
    <property type="component" value="Unassembled WGS sequence"/>
</dbReference>
<sequence length="346" mass="38166">MEQIALPSEYECVIPGPSHSVNNPPPGCLTVYASPFTFGLRPPLPNLLVQFFNVLGIPRTQLSPILIRWWGLEGFFFSKERVWEVPVAWGISLNALPPLNLGEIKERMKSVGLLDHGFKATAILKEELLILAGLHPAPDHYNGPLERYTRLRNMMNCVAVRKFIPKDAPSIPSSSGMSVNSSLGAGVFNMLKTINRADVDALSTRTMKGLVNFLPAQTSTTPVIATTIFEKYEHRFEDEEACFKELEAKLQGEINSFKSQVIEGRDEGLASGASMYKSSTEYARDLYHQGLTFYMDGFAVCLEQFKNLGNLLVDFDLSILNVRAGGQGCINDAPGNSSFPLPLFSG</sequence>
<evidence type="ECO:0000313" key="2">
    <source>
        <dbReference type="Proteomes" id="UP001293254"/>
    </source>
</evidence>
<keyword evidence="2" id="KW-1185">Reference proteome</keyword>
<evidence type="ECO:0000313" key="1">
    <source>
        <dbReference type="EMBL" id="KAK4421461.1"/>
    </source>
</evidence>
<accession>A0AAE2CGK7</accession>
<name>A0AAE2CGK7_9LAMI</name>
<reference evidence="1" key="1">
    <citation type="submission" date="2020-06" db="EMBL/GenBank/DDBJ databases">
        <authorList>
            <person name="Li T."/>
            <person name="Hu X."/>
            <person name="Zhang T."/>
            <person name="Song X."/>
            <person name="Zhang H."/>
            <person name="Dai N."/>
            <person name="Sheng W."/>
            <person name="Hou X."/>
            <person name="Wei L."/>
        </authorList>
    </citation>
    <scope>NUCLEOTIDE SEQUENCE</scope>
    <source>
        <strain evidence="1">3651</strain>
        <tissue evidence="1">Leaf</tissue>
    </source>
</reference>
<protein>
    <submittedName>
        <fullName evidence="1">Uncharacterized protein</fullName>
    </submittedName>
</protein>
<organism evidence="1 2">
    <name type="scientific">Sesamum alatum</name>
    <dbReference type="NCBI Taxonomy" id="300844"/>
    <lineage>
        <taxon>Eukaryota</taxon>
        <taxon>Viridiplantae</taxon>
        <taxon>Streptophyta</taxon>
        <taxon>Embryophyta</taxon>
        <taxon>Tracheophyta</taxon>
        <taxon>Spermatophyta</taxon>
        <taxon>Magnoliopsida</taxon>
        <taxon>eudicotyledons</taxon>
        <taxon>Gunneridae</taxon>
        <taxon>Pentapetalae</taxon>
        <taxon>asterids</taxon>
        <taxon>lamiids</taxon>
        <taxon>Lamiales</taxon>
        <taxon>Pedaliaceae</taxon>
        <taxon>Sesamum</taxon>
    </lineage>
</organism>
<reference evidence="1" key="2">
    <citation type="journal article" date="2024" name="Plant">
        <title>Genomic evolution and insights into agronomic trait innovations of Sesamum species.</title>
        <authorList>
            <person name="Miao H."/>
            <person name="Wang L."/>
            <person name="Qu L."/>
            <person name="Liu H."/>
            <person name="Sun Y."/>
            <person name="Le M."/>
            <person name="Wang Q."/>
            <person name="Wei S."/>
            <person name="Zheng Y."/>
            <person name="Lin W."/>
            <person name="Duan Y."/>
            <person name="Cao H."/>
            <person name="Xiong S."/>
            <person name="Wang X."/>
            <person name="Wei L."/>
            <person name="Li C."/>
            <person name="Ma Q."/>
            <person name="Ju M."/>
            <person name="Zhao R."/>
            <person name="Li G."/>
            <person name="Mu C."/>
            <person name="Tian Q."/>
            <person name="Mei H."/>
            <person name="Zhang T."/>
            <person name="Gao T."/>
            <person name="Zhang H."/>
        </authorList>
    </citation>
    <scope>NUCLEOTIDE SEQUENCE</scope>
    <source>
        <strain evidence="1">3651</strain>
    </source>
</reference>
<dbReference type="AlphaFoldDB" id="A0AAE2CGK7"/>